<name>A0A843X591_COLES</name>
<protein>
    <submittedName>
        <fullName evidence="2">Uncharacterized protein</fullName>
    </submittedName>
</protein>
<accession>A0A843X591</accession>
<evidence type="ECO:0000313" key="3">
    <source>
        <dbReference type="Proteomes" id="UP000652761"/>
    </source>
</evidence>
<dbReference type="EMBL" id="NMUH01004954">
    <property type="protein sequence ID" value="MQM11360.1"/>
    <property type="molecule type" value="Genomic_DNA"/>
</dbReference>
<evidence type="ECO:0000313" key="2">
    <source>
        <dbReference type="EMBL" id="MQM11360.1"/>
    </source>
</evidence>
<comment type="caution">
    <text evidence="2">The sequence shown here is derived from an EMBL/GenBank/DDBJ whole genome shotgun (WGS) entry which is preliminary data.</text>
</comment>
<keyword evidence="3" id="KW-1185">Reference proteome</keyword>
<dbReference type="AlphaFoldDB" id="A0A843X591"/>
<sequence length="75" mass="8225">MLDPSYLHIHLLKAKCFIVEALPCPDHAIEAREAEKDDDEDEDLRIHDEGVNGPGLDRPRPGFLKAGPGPAQARG</sequence>
<organism evidence="2 3">
    <name type="scientific">Colocasia esculenta</name>
    <name type="common">Wild taro</name>
    <name type="synonym">Arum esculentum</name>
    <dbReference type="NCBI Taxonomy" id="4460"/>
    <lineage>
        <taxon>Eukaryota</taxon>
        <taxon>Viridiplantae</taxon>
        <taxon>Streptophyta</taxon>
        <taxon>Embryophyta</taxon>
        <taxon>Tracheophyta</taxon>
        <taxon>Spermatophyta</taxon>
        <taxon>Magnoliopsida</taxon>
        <taxon>Liliopsida</taxon>
        <taxon>Araceae</taxon>
        <taxon>Aroideae</taxon>
        <taxon>Colocasieae</taxon>
        <taxon>Colocasia</taxon>
    </lineage>
</organism>
<evidence type="ECO:0000256" key="1">
    <source>
        <dbReference type="SAM" id="MobiDB-lite"/>
    </source>
</evidence>
<dbReference type="Proteomes" id="UP000652761">
    <property type="component" value="Unassembled WGS sequence"/>
</dbReference>
<proteinExistence type="predicted"/>
<feature type="region of interest" description="Disordered" evidence="1">
    <location>
        <begin position="30"/>
        <end position="75"/>
    </location>
</feature>
<gene>
    <name evidence="2" type="ORF">Taro_044268</name>
</gene>
<reference evidence="2" key="1">
    <citation type="submission" date="2017-07" db="EMBL/GenBank/DDBJ databases">
        <title>Taro Niue Genome Assembly and Annotation.</title>
        <authorList>
            <person name="Atibalentja N."/>
            <person name="Keating K."/>
            <person name="Fields C.J."/>
        </authorList>
    </citation>
    <scope>NUCLEOTIDE SEQUENCE</scope>
    <source>
        <strain evidence="2">Niue_2</strain>
        <tissue evidence="2">Leaf</tissue>
    </source>
</reference>